<evidence type="ECO:0000313" key="3">
    <source>
        <dbReference type="Proteomes" id="UP000005273"/>
    </source>
</evidence>
<sequence length="453" mass="50079">MKREVKIGLVVFLGLALLAGLIFVSGGRLVRQRGYILEVQLPEAKGLPPGAPVYISGVETGYVEDVFLTDRGVTVSVFIKEGVNIPSDSKFFVQGGGLLGEASLQIRRGSSDTFIIPPGPVKGTTTPDVWSVLEEMERNLNSLRSFIDNLSGLVGDEELEDLKRAMKRIPSFLESAEEASESLKGLSDEGKVLLGDMRGRMGTFLDNANGMVSNMNEILAENRQAFKETMANASDLVTRLSAMAEELDREGPFAAEVKQLVKNASDAALAFERFVVELEKTFFSESEDGDSKGNLPKLLEDVRQTQEAAQRTLKTIQKIEVKGDVSLRGKTFGRGEDAYMDVNVALGMKNRKDFLLFGVDDLGDGSDFTFSYGYRWKWISLWGGLVRDDLGVGLGLGDPTSFPIQLIGKWWDDGSGAWSLEGRYNLNNRYGLLFRHDELDDERRESVGVYYKF</sequence>
<dbReference type="Proteomes" id="UP000005273">
    <property type="component" value="Unassembled WGS sequence"/>
</dbReference>
<evidence type="ECO:0000313" key="2">
    <source>
        <dbReference type="EMBL" id="KRT35967.1"/>
    </source>
</evidence>
<evidence type="ECO:0000259" key="1">
    <source>
        <dbReference type="Pfam" id="PF02470"/>
    </source>
</evidence>
<dbReference type="eggNOG" id="COG1463">
    <property type="taxonomic scope" value="Bacteria"/>
</dbReference>
<keyword evidence="3" id="KW-1185">Reference proteome</keyword>
<dbReference type="STRING" id="592015.HMPREF1705_03228"/>
<name>A0A0T5XC89_9BACT</name>
<proteinExistence type="predicted"/>
<reference evidence="3" key="1">
    <citation type="submission" date="2012-09" db="EMBL/GenBank/DDBJ databases">
        <authorList>
            <person name="Weinstock G."/>
            <person name="Sodergren E."/>
            <person name="Clifton S."/>
            <person name="Fulton L."/>
            <person name="Fulton B."/>
            <person name="Courtney L."/>
            <person name="Fronick C."/>
            <person name="Harrison M."/>
            <person name="Strong C."/>
            <person name="Farmer C."/>
            <person name="Delehaunty K."/>
            <person name="Markovic C."/>
            <person name="Hall O."/>
            <person name="Minx P."/>
            <person name="Tomlinson C."/>
            <person name="Mitreva M."/>
            <person name="Nelson J."/>
            <person name="Hou S."/>
            <person name="Wollam A."/>
            <person name="Pepin K.H."/>
            <person name="Johnson M."/>
            <person name="Bhonagiri V."/>
            <person name="Nash W.E."/>
            <person name="Suruliraj S."/>
            <person name="Warren W."/>
            <person name="Chinwalla A."/>
            <person name="Mardis E.R."/>
            <person name="Wilson R.K."/>
        </authorList>
    </citation>
    <scope>NUCLEOTIDE SEQUENCE [LARGE SCALE GENOMIC DNA]</scope>
    <source>
        <strain evidence="3">OS1</strain>
    </source>
</reference>
<dbReference type="PANTHER" id="PTHR33371:SF4">
    <property type="entry name" value="INTERMEMBRANE PHOSPHOLIPID TRANSPORT SYSTEM BINDING PROTEIN MLAD"/>
    <property type="match status" value="1"/>
</dbReference>
<dbReference type="RefSeq" id="WP_057940871.1">
    <property type="nucleotide sequence ID" value="NZ_ACJX03000001.1"/>
</dbReference>
<dbReference type="OrthoDB" id="460587at2"/>
<organism evidence="2 3">
    <name type="scientific">Acetomicrobium hydrogeniformans ATCC BAA-1850</name>
    <dbReference type="NCBI Taxonomy" id="592015"/>
    <lineage>
        <taxon>Bacteria</taxon>
        <taxon>Thermotogati</taxon>
        <taxon>Synergistota</taxon>
        <taxon>Synergistia</taxon>
        <taxon>Synergistales</taxon>
        <taxon>Acetomicrobiaceae</taxon>
        <taxon>Acetomicrobium</taxon>
    </lineage>
</organism>
<dbReference type="InterPro" id="IPR052336">
    <property type="entry name" value="MlaD_Phospholipid_Transporter"/>
</dbReference>
<gene>
    <name evidence="2" type="ORF">HMPREF1705_03228</name>
</gene>
<dbReference type="AlphaFoldDB" id="A0A0T5XC89"/>
<dbReference type="InterPro" id="IPR003399">
    <property type="entry name" value="Mce/MlaD"/>
</dbReference>
<protein>
    <submittedName>
        <fullName evidence="2">Virulence factor Mce family protein</fullName>
    </submittedName>
</protein>
<dbReference type="PANTHER" id="PTHR33371">
    <property type="entry name" value="INTERMEMBRANE PHOSPHOLIPID TRANSPORT SYSTEM BINDING PROTEIN MLAD-RELATED"/>
    <property type="match status" value="1"/>
</dbReference>
<feature type="domain" description="Mce/MlaD" evidence="1">
    <location>
        <begin position="33"/>
        <end position="108"/>
    </location>
</feature>
<comment type="caution">
    <text evidence="2">The sequence shown here is derived from an EMBL/GenBank/DDBJ whole genome shotgun (WGS) entry which is preliminary data.</text>
</comment>
<dbReference type="Pfam" id="PF02470">
    <property type="entry name" value="MlaD"/>
    <property type="match status" value="1"/>
</dbReference>
<accession>A0A0T5XC89</accession>
<dbReference type="EMBL" id="ACJX03000001">
    <property type="protein sequence ID" value="KRT35967.1"/>
    <property type="molecule type" value="Genomic_DNA"/>
</dbReference>